<feature type="compositionally biased region" description="Basic and acidic residues" evidence="1">
    <location>
        <begin position="85"/>
        <end position="103"/>
    </location>
</feature>
<feature type="signal peptide" evidence="2">
    <location>
        <begin position="1"/>
        <end position="18"/>
    </location>
</feature>
<feature type="compositionally biased region" description="Basic and acidic residues" evidence="1">
    <location>
        <begin position="138"/>
        <end position="151"/>
    </location>
</feature>
<dbReference type="EMBL" id="LSBI01000003">
    <property type="protein sequence ID" value="OAQ92292.1"/>
    <property type="molecule type" value="Genomic_DNA"/>
</dbReference>
<proteinExistence type="predicted"/>
<dbReference type="AlphaFoldDB" id="A0A179HQZ9"/>
<gene>
    <name evidence="3" type="ORF">VFPFJ_04032</name>
</gene>
<protein>
    <submittedName>
        <fullName evidence="3">Uncharacterized protein</fullName>
    </submittedName>
</protein>
<organism evidence="3 4">
    <name type="scientific">Purpureocillium lilacinum</name>
    <name type="common">Paecilomyces lilacinus</name>
    <dbReference type="NCBI Taxonomy" id="33203"/>
    <lineage>
        <taxon>Eukaryota</taxon>
        <taxon>Fungi</taxon>
        <taxon>Dikarya</taxon>
        <taxon>Ascomycota</taxon>
        <taxon>Pezizomycotina</taxon>
        <taxon>Sordariomycetes</taxon>
        <taxon>Hypocreomycetidae</taxon>
        <taxon>Hypocreales</taxon>
        <taxon>Ophiocordycipitaceae</taxon>
        <taxon>Purpureocillium</taxon>
    </lineage>
</organism>
<keyword evidence="2" id="KW-0732">Signal</keyword>
<evidence type="ECO:0000313" key="3">
    <source>
        <dbReference type="EMBL" id="OAQ92292.1"/>
    </source>
</evidence>
<feature type="chain" id="PRO_5008103812" evidence="2">
    <location>
        <begin position="19"/>
        <end position="151"/>
    </location>
</feature>
<evidence type="ECO:0000256" key="2">
    <source>
        <dbReference type="SAM" id="SignalP"/>
    </source>
</evidence>
<evidence type="ECO:0000313" key="4">
    <source>
        <dbReference type="Proteomes" id="UP000078340"/>
    </source>
</evidence>
<name>A0A179HQZ9_PURLI</name>
<comment type="caution">
    <text evidence="3">The sequence shown here is derived from an EMBL/GenBank/DDBJ whole genome shotgun (WGS) entry which is preliminary data.</text>
</comment>
<reference evidence="3 4" key="1">
    <citation type="submission" date="2016-02" db="EMBL/GenBank/DDBJ databases">
        <title>Biosynthesis of antibiotic leucinostatins and their inhibition on Phytophthora in bio-control Purpureocillium lilacinum.</title>
        <authorList>
            <person name="Wang G."/>
            <person name="Liu Z."/>
            <person name="Lin R."/>
            <person name="Li E."/>
            <person name="Mao Z."/>
            <person name="Ling J."/>
            <person name="Yin W."/>
            <person name="Xie B."/>
        </authorList>
    </citation>
    <scope>NUCLEOTIDE SEQUENCE [LARGE SCALE GENOMIC DNA]</scope>
    <source>
        <strain evidence="3">PLFJ-1</strain>
    </source>
</reference>
<evidence type="ECO:0000256" key="1">
    <source>
        <dbReference type="SAM" id="MobiDB-lite"/>
    </source>
</evidence>
<accession>A0A179HQZ9</accession>
<sequence length="151" mass="16621">MKSSLAVLVTLCAGAAYGETFLGVSPPSLISLPYAAPNTPKAEHQLKQHEPKHTLTTVALPERVHPLCCPKLLTIPPFLQNALDVPREKVPRPPLDDTHRLDRQGVPGQTGVSDHGLLRAHKGKSTRETRQANKRKKQSDEIHRVSRAINE</sequence>
<feature type="region of interest" description="Disordered" evidence="1">
    <location>
        <begin position="85"/>
        <end position="151"/>
    </location>
</feature>
<dbReference type="Proteomes" id="UP000078340">
    <property type="component" value="Unassembled WGS sequence"/>
</dbReference>